<evidence type="ECO:0000256" key="2">
    <source>
        <dbReference type="SAM" id="Phobius"/>
    </source>
</evidence>
<evidence type="ECO:0000313" key="4">
    <source>
        <dbReference type="Proteomes" id="UP000070133"/>
    </source>
</evidence>
<keyword evidence="2" id="KW-0812">Transmembrane</keyword>
<keyword evidence="2" id="KW-1133">Transmembrane helix</keyword>
<evidence type="ECO:0000256" key="1">
    <source>
        <dbReference type="SAM" id="MobiDB-lite"/>
    </source>
</evidence>
<dbReference type="EMBL" id="LFZN01000146">
    <property type="protein sequence ID" value="KXS97336.1"/>
    <property type="molecule type" value="Genomic_DNA"/>
</dbReference>
<sequence length="210" mass="22778">MVHWKVADTLTARDSANHSARLTHIAAPIESPCPNLLNFPSSCAGQQACLPASFKATPHLITRPRRSLPTSLHKPDFCCYLHSTSTNPRVPKSAAAMADQGAGDHSANTDTGTPQDAQFLPLQTDEQQHHHNGSDHNNKPHGDNNADLEAGYGYGYGTIHRGAAETTAAELWERQNQNRACFNSDVFFALVVTFALAAVALTWLTLSPVW</sequence>
<comment type="caution">
    <text evidence="3">The sequence shown here is derived from an EMBL/GenBank/DDBJ whole genome shotgun (WGS) entry which is preliminary data.</text>
</comment>
<feature type="compositionally biased region" description="Polar residues" evidence="1">
    <location>
        <begin position="106"/>
        <end position="116"/>
    </location>
</feature>
<dbReference type="Proteomes" id="UP000070133">
    <property type="component" value="Unassembled WGS sequence"/>
</dbReference>
<keyword evidence="4" id="KW-1185">Reference proteome</keyword>
<reference evidence="3 4" key="1">
    <citation type="submission" date="2015-07" db="EMBL/GenBank/DDBJ databases">
        <title>Comparative genomics of the Sigatoka disease complex on banana suggests a link between parallel evolutionary changes in Pseudocercospora fijiensis and Pseudocercospora eumusae and increased virulence on the banana host.</title>
        <authorList>
            <person name="Chang T.-C."/>
            <person name="Salvucci A."/>
            <person name="Crous P.W."/>
            <person name="Stergiopoulos I."/>
        </authorList>
    </citation>
    <scope>NUCLEOTIDE SEQUENCE [LARGE SCALE GENOMIC DNA]</scope>
    <source>
        <strain evidence="3 4">CBS 114824</strain>
    </source>
</reference>
<protein>
    <submittedName>
        <fullName evidence="3">Uncharacterized protein</fullName>
    </submittedName>
</protein>
<proteinExistence type="predicted"/>
<keyword evidence="2" id="KW-0472">Membrane</keyword>
<name>A0A139H4C4_9PEZI</name>
<accession>A0A139H4C4</accession>
<dbReference type="OrthoDB" id="5550281at2759"/>
<gene>
    <name evidence="3" type="ORF">AC578_10735</name>
</gene>
<evidence type="ECO:0000313" key="3">
    <source>
        <dbReference type="EMBL" id="KXS97336.1"/>
    </source>
</evidence>
<feature type="region of interest" description="Disordered" evidence="1">
    <location>
        <begin position="88"/>
        <end position="147"/>
    </location>
</feature>
<dbReference type="AlphaFoldDB" id="A0A139H4C4"/>
<feature type="compositionally biased region" description="Basic and acidic residues" evidence="1">
    <location>
        <begin position="126"/>
        <end position="144"/>
    </location>
</feature>
<feature type="transmembrane region" description="Helical" evidence="2">
    <location>
        <begin position="186"/>
        <end position="206"/>
    </location>
</feature>
<organism evidence="3 4">
    <name type="scientific">Pseudocercospora eumusae</name>
    <dbReference type="NCBI Taxonomy" id="321146"/>
    <lineage>
        <taxon>Eukaryota</taxon>
        <taxon>Fungi</taxon>
        <taxon>Dikarya</taxon>
        <taxon>Ascomycota</taxon>
        <taxon>Pezizomycotina</taxon>
        <taxon>Dothideomycetes</taxon>
        <taxon>Dothideomycetidae</taxon>
        <taxon>Mycosphaerellales</taxon>
        <taxon>Mycosphaerellaceae</taxon>
        <taxon>Pseudocercospora</taxon>
    </lineage>
</organism>